<feature type="binding site" evidence="6">
    <location>
        <position position="173"/>
    </location>
    <ligand>
        <name>acetyl-CoA</name>
        <dbReference type="ChEBI" id="CHEBI:57288"/>
    </ligand>
</feature>
<feature type="site" description="Increases basicity of active site His" evidence="5">
    <location>
        <position position="126"/>
    </location>
</feature>
<sequence length="199" mass="21142">MILYGASGHAKVIIDILEKEGIEVDFLVDADRSITELQSYKVIHEPDYKEKESDEVIISIGSNLIRKKLADKLSVKYGWAVHPNAVLGDGVVIGQGSVVMAGAIINSATTIGNHCIINTTASVDHDCDLKDFVHVSPNATLCGTIEVGEGTQIGAGATVLPNLKIGKWVTIGGGSVIIEDVPDRAVVVGNPGRIIRYNE</sequence>
<dbReference type="Gene3D" id="2.160.10.10">
    <property type="entry name" value="Hexapeptide repeat proteins"/>
    <property type="match status" value="1"/>
</dbReference>
<comment type="similarity">
    <text evidence="1">Belongs to the transferase hexapeptide repeat family.</text>
</comment>
<dbReference type="SUPFAM" id="SSF51161">
    <property type="entry name" value="Trimeric LpxA-like enzymes"/>
    <property type="match status" value="1"/>
</dbReference>
<dbReference type="InterPro" id="IPR001451">
    <property type="entry name" value="Hexapep"/>
</dbReference>
<evidence type="ECO:0000259" key="7">
    <source>
        <dbReference type="Pfam" id="PF17836"/>
    </source>
</evidence>
<evidence type="ECO:0000256" key="2">
    <source>
        <dbReference type="ARBA" id="ARBA00022679"/>
    </source>
</evidence>
<keyword evidence="2 8" id="KW-0808">Transferase</keyword>
<evidence type="ECO:0000256" key="1">
    <source>
        <dbReference type="ARBA" id="ARBA00007274"/>
    </source>
</evidence>
<evidence type="ECO:0000256" key="3">
    <source>
        <dbReference type="ARBA" id="ARBA00022737"/>
    </source>
</evidence>
<feature type="binding site" evidence="6">
    <location>
        <position position="134"/>
    </location>
    <ligand>
        <name>acetyl-CoA</name>
        <dbReference type="ChEBI" id="CHEBI:57288"/>
    </ligand>
</feature>
<dbReference type="PROSITE" id="PS00101">
    <property type="entry name" value="HEXAPEP_TRANSFERASES"/>
    <property type="match status" value="1"/>
</dbReference>
<proteinExistence type="inferred from homology"/>
<feature type="binding site" evidence="6">
    <location>
        <begin position="7"/>
        <end position="9"/>
    </location>
    <ligand>
        <name>substrate</name>
    </ligand>
</feature>
<dbReference type="Gene3D" id="3.40.50.20">
    <property type="match status" value="1"/>
</dbReference>
<dbReference type="EMBL" id="MDGQ01000005">
    <property type="protein sequence ID" value="OEK05198.1"/>
    <property type="molecule type" value="Genomic_DNA"/>
</dbReference>
<keyword evidence="4" id="KW-0012">Acyltransferase</keyword>
<dbReference type="RefSeq" id="WP_069836702.1">
    <property type="nucleotide sequence ID" value="NZ_MDGQ01000005.1"/>
</dbReference>
<dbReference type="Pfam" id="PF00132">
    <property type="entry name" value="Hexapep"/>
    <property type="match status" value="1"/>
</dbReference>
<evidence type="ECO:0000256" key="5">
    <source>
        <dbReference type="PIRSR" id="PIRSR620019-1"/>
    </source>
</evidence>
<name>A0A1E5T1D9_9BACT</name>
<evidence type="ECO:0000256" key="6">
    <source>
        <dbReference type="PIRSR" id="PIRSR620019-2"/>
    </source>
</evidence>
<dbReference type="InterPro" id="IPR020019">
    <property type="entry name" value="AcTrfase_PglD-like"/>
</dbReference>
<dbReference type="InterPro" id="IPR041561">
    <property type="entry name" value="PglD_N"/>
</dbReference>
<accession>A0A1E5T1D9</accession>
<keyword evidence="9" id="KW-1185">Reference proteome</keyword>
<feature type="active site" description="Proton acceptor" evidence="5">
    <location>
        <position position="125"/>
    </location>
</feature>
<comment type="caution">
    <text evidence="8">The sequence shown here is derived from an EMBL/GenBank/DDBJ whole genome shotgun (WGS) entry which is preliminary data.</text>
</comment>
<dbReference type="InterPro" id="IPR011004">
    <property type="entry name" value="Trimer_LpxA-like_sf"/>
</dbReference>
<feature type="binding site" evidence="6">
    <location>
        <position position="61"/>
    </location>
    <ligand>
        <name>substrate</name>
    </ligand>
</feature>
<evidence type="ECO:0000313" key="9">
    <source>
        <dbReference type="Proteomes" id="UP000095552"/>
    </source>
</evidence>
<dbReference type="STRING" id="1563681.BFP71_17490"/>
<dbReference type="CDD" id="cd03360">
    <property type="entry name" value="LbH_AT_putative"/>
    <property type="match status" value="1"/>
</dbReference>
<dbReference type="GO" id="GO:0016746">
    <property type="term" value="F:acyltransferase activity"/>
    <property type="evidence" value="ECO:0007669"/>
    <property type="project" value="UniProtKB-KW"/>
</dbReference>
<organism evidence="8 9">
    <name type="scientific">Roseivirga misakiensis</name>
    <dbReference type="NCBI Taxonomy" id="1563681"/>
    <lineage>
        <taxon>Bacteria</taxon>
        <taxon>Pseudomonadati</taxon>
        <taxon>Bacteroidota</taxon>
        <taxon>Cytophagia</taxon>
        <taxon>Cytophagales</taxon>
        <taxon>Roseivirgaceae</taxon>
        <taxon>Roseivirga</taxon>
    </lineage>
</organism>
<dbReference type="PANTHER" id="PTHR43300">
    <property type="entry name" value="ACETYLTRANSFERASE"/>
    <property type="match status" value="1"/>
</dbReference>
<dbReference type="Pfam" id="PF17836">
    <property type="entry name" value="PglD_N"/>
    <property type="match status" value="1"/>
</dbReference>
<dbReference type="InterPro" id="IPR018357">
    <property type="entry name" value="Hexapep_transf_CS"/>
</dbReference>
<protein>
    <submittedName>
        <fullName evidence="8">Acetyltransferase</fullName>
    </submittedName>
</protein>
<dbReference type="PANTHER" id="PTHR43300:SF7">
    <property type="entry name" value="UDP-N-ACETYLBACILLOSAMINE N-ACETYLTRANSFERASE"/>
    <property type="match status" value="1"/>
</dbReference>
<feature type="domain" description="PglD N-terminal" evidence="7">
    <location>
        <begin position="2"/>
        <end position="73"/>
    </location>
</feature>
<evidence type="ECO:0000313" key="8">
    <source>
        <dbReference type="EMBL" id="OEK05198.1"/>
    </source>
</evidence>
<dbReference type="Proteomes" id="UP000095552">
    <property type="component" value="Unassembled WGS sequence"/>
</dbReference>
<gene>
    <name evidence="8" type="ORF">BFP71_17490</name>
</gene>
<dbReference type="AlphaFoldDB" id="A0A1E5T1D9"/>
<dbReference type="InterPro" id="IPR050179">
    <property type="entry name" value="Trans_hexapeptide_repeat"/>
</dbReference>
<dbReference type="OrthoDB" id="708224at2"/>
<dbReference type="NCBIfam" id="TIGR03570">
    <property type="entry name" value="NeuD_NnaD"/>
    <property type="match status" value="1"/>
</dbReference>
<reference evidence="8 9" key="1">
    <citation type="submission" date="2016-08" db="EMBL/GenBank/DDBJ databases">
        <title>Draft genome of Fabibacter sp. strain SK-8.</title>
        <authorList>
            <person name="Wong S.-K."/>
            <person name="Hamasaki K."/>
            <person name="Yoshizawa S."/>
        </authorList>
    </citation>
    <scope>NUCLEOTIDE SEQUENCE [LARGE SCALE GENOMIC DNA]</scope>
    <source>
        <strain evidence="8 9">SK-8</strain>
    </source>
</reference>
<keyword evidence="3" id="KW-0677">Repeat</keyword>
<evidence type="ECO:0000256" key="4">
    <source>
        <dbReference type="ARBA" id="ARBA00023315"/>
    </source>
</evidence>